<dbReference type="InterPro" id="IPR036875">
    <property type="entry name" value="Znf_CCHC_sf"/>
</dbReference>
<dbReference type="OMA" id="HTVASCP"/>
<sequence length="203" mass="22126">IGSVSTQQFAGGCAKAVEEAPEEAPEDEARAAVEAQLLHAEGICKWFNLRMGFGLLSVTARAVVVLDPPVDVFVHQSKLPMEGFRSLKEGEAVEFTFKKSAKGLESIRVTGPSGAFRIGSERTCKKRRSKDRCYNCGGLDHHAKECKMPPQAKKCHFCQSISHMVASCPLKAQQGPSAQGKPTYFPEEEEEIHSPALLPEAQN</sequence>
<dbReference type="SMART" id="SM00343">
    <property type="entry name" value="ZnF_C2HC"/>
    <property type="match status" value="2"/>
</dbReference>
<dbReference type="PANTHER" id="PTHR46109">
    <property type="entry name" value="PROTEIN LIN-28"/>
    <property type="match status" value="1"/>
</dbReference>
<comment type="subcellular location">
    <subcellularLocation>
        <location evidence="1">Nucleus</location>
        <location evidence="1">Nucleolus</location>
    </subcellularLocation>
</comment>
<accession>A0A2I2YYS9</accession>
<dbReference type="PROSITE" id="PS51857">
    <property type="entry name" value="CSD_2"/>
    <property type="match status" value="1"/>
</dbReference>
<dbReference type="GO" id="GO:0010608">
    <property type="term" value="P:post-transcriptional regulation of gene expression"/>
    <property type="evidence" value="ECO:0007669"/>
    <property type="project" value="UniProtKB-ARBA"/>
</dbReference>
<dbReference type="FunFam" id="2.40.50.140:FF:000087">
    <property type="entry name" value="Protein lin-28 homolog B"/>
    <property type="match status" value="1"/>
</dbReference>
<feature type="region of interest" description="Disordered" evidence="11">
    <location>
        <begin position="172"/>
        <end position="203"/>
    </location>
</feature>
<keyword evidence="8" id="KW-0943">RNA-mediated gene silencing</keyword>
<dbReference type="InterPro" id="IPR012340">
    <property type="entry name" value="NA-bd_OB-fold"/>
</dbReference>
<protein>
    <recommendedName>
        <fullName evidence="16">Lin-28 homolog A</fullName>
    </recommendedName>
</protein>
<dbReference type="STRING" id="9593.ENSGGOP00000040146"/>
<dbReference type="PROSITE" id="PS50158">
    <property type="entry name" value="ZF_CCHC"/>
    <property type="match status" value="1"/>
</dbReference>
<dbReference type="GO" id="GO:0003729">
    <property type="term" value="F:mRNA binding"/>
    <property type="evidence" value="ECO:0000318"/>
    <property type="project" value="GO_Central"/>
</dbReference>
<evidence type="ECO:0000259" key="12">
    <source>
        <dbReference type="PROSITE" id="PS50158"/>
    </source>
</evidence>
<dbReference type="InterPro" id="IPR054081">
    <property type="entry name" value="Lin-28A-like_Znf-CCHC_2"/>
</dbReference>
<dbReference type="GO" id="GO:0031123">
    <property type="term" value="P:RNA 3'-end processing"/>
    <property type="evidence" value="ECO:0007669"/>
    <property type="project" value="UniProtKB-ARBA"/>
</dbReference>
<dbReference type="InterPro" id="IPR001878">
    <property type="entry name" value="Znf_CCHC"/>
</dbReference>
<dbReference type="GO" id="GO:0008270">
    <property type="term" value="F:zinc ion binding"/>
    <property type="evidence" value="ECO:0007669"/>
    <property type="project" value="UniProtKB-KW"/>
</dbReference>
<evidence type="ECO:0000256" key="3">
    <source>
        <dbReference type="ARBA" id="ARBA00022723"/>
    </source>
</evidence>
<evidence type="ECO:0000256" key="9">
    <source>
        <dbReference type="ARBA" id="ARBA00023242"/>
    </source>
</evidence>
<feature type="domain" description="CSD" evidence="13">
    <location>
        <begin position="39"/>
        <end position="111"/>
    </location>
</feature>
<dbReference type="PANTHER" id="PTHR46109:SF4">
    <property type="entry name" value="LIN-28 HOMOLOG A"/>
    <property type="match status" value="1"/>
</dbReference>
<proteinExistence type="inferred from homology"/>
<evidence type="ECO:0000256" key="5">
    <source>
        <dbReference type="ARBA" id="ARBA00022771"/>
    </source>
</evidence>
<evidence type="ECO:0000256" key="10">
    <source>
        <dbReference type="PROSITE-ProRule" id="PRU00047"/>
    </source>
</evidence>
<keyword evidence="5 10" id="KW-0863">Zinc-finger</keyword>
<dbReference type="GO" id="GO:0031054">
    <property type="term" value="P:pre-miRNA processing"/>
    <property type="evidence" value="ECO:0000318"/>
    <property type="project" value="GO_Central"/>
</dbReference>
<evidence type="ECO:0000256" key="4">
    <source>
        <dbReference type="ARBA" id="ARBA00022737"/>
    </source>
</evidence>
<dbReference type="InParanoid" id="A0A2I2YYS9"/>
<dbReference type="Pfam" id="PF21890">
    <property type="entry name" value="Lin-28A-like_zf-CCHC_2"/>
    <property type="match status" value="1"/>
</dbReference>
<evidence type="ECO:0000256" key="8">
    <source>
        <dbReference type="ARBA" id="ARBA00023158"/>
    </source>
</evidence>
<keyword evidence="9" id="KW-0539">Nucleus</keyword>
<comment type="similarity">
    <text evidence="2">Belongs to the lin-28 family.</text>
</comment>
<reference evidence="14" key="4">
    <citation type="submission" date="2025-09" db="UniProtKB">
        <authorList>
            <consortium name="Ensembl"/>
        </authorList>
    </citation>
    <scope>IDENTIFICATION</scope>
</reference>
<evidence type="ECO:0000313" key="15">
    <source>
        <dbReference type="Proteomes" id="UP000001519"/>
    </source>
</evidence>
<dbReference type="PRINTS" id="PR00050">
    <property type="entry name" value="COLDSHOCK"/>
</dbReference>
<evidence type="ECO:0000259" key="13">
    <source>
        <dbReference type="PROSITE" id="PS51857"/>
    </source>
</evidence>
<evidence type="ECO:0000256" key="6">
    <source>
        <dbReference type="ARBA" id="ARBA00022833"/>
    </source>
</evidence>
<dbReference type="Gene3D" id="2.40.50.140">
    <property type="entry name" value="Nucleic acid-binding proteins"/>
    <property type="match status" value="1"/>
</dbReference>
<dbReference type="InterPro" id="IPR002059">
    <property type="entry name" value="CSP_DNA-bd"/>
</dbReference>
<dbReference type="EMBL" id="CABD030017402">
    <property type="status" value="NOT_ANNOTATED_CDS"/>
    <property type="molecule type" value="Genomic_DNA"/>
</dbReference>
<keyword evidence="6" id="KW-0862">Zinc</keyword>
<dbReference type="SUPFAM" id="SSF57756">
    <property type="entry name" value="Retrovirus zinc finger-like domains"/>
    <property type="match status" value="1"/>
</dbReference>
<dbReference type="GO" id="GO:0010587">
    <property type="term" value="P:miRNA catabolic process"/>
    <property type="evidence" value="ECO:0007669"/>
    <property type="project" value="UniProtKB-ARBA"/>
</dbReference>
<dbReference type="SUPFAM" id="SSF50249">
    <property type="entry name" value="Nucleic acid-binding proteins"/>
    <property type="match status" value="1"/>
</dbReference>
<dbReference type="GO" id="GO:0005737">
    <property type="term" value="C:cytoplasm"/>
    <property type="evidence" value="ECO:0000318"/>
    <property type="project" value="GO_Central"/>
</dbReference>
<dbReference type="Gene3D" id="4.10.60.10">
    <property type="entry name" value="Zinc finger, CCHC-type"/>
    <property type="match status" value="1"/>
</dbReference>
<reference evidence="14" key="3">
    <citation type="submission" date="2025-08" db="UniProtKB">
        <authorList>
            <consortium name="Ensembl"/>
        </authorList>
    </citation>
    <scope>IDENTIFICATION</scope>
</reference>
<dbReference type="FunFam" id="4.10.60.10:FF:000007">
    <property type="entry name" value="Protein lin-28 homolog A"/>
    <property type="match status" value="1"/>
</dbReference>
<dbReference type="GeneTree" id="ENSGT00940000153295"/>
<dbReference type="SMART" id="SM00357">
    <property type="entry name" value="CSP"/>
    <property type="match status" value="1"/>
</dbReference>
<dbReference type="GO" id="GO:0005730">
    <property type="term" value="C:nucleolus"/>
    <property type="evidence" value="ECO:0007669"/>
    <property type="project" value="UniProtKB-SubCell"/>
</dbReference>
<evidence type="ECO:0000256" key="7">
    <source>
        <dbReference type="ARBA" id="ARBA00022884"/>
    </source>
</evidence>
<dbReference type="CDD" id="cd04458">
    <property type="entry name" value="CSP_CDS"/>
    <property type="match status" value="1"/>
</dbReference>
<dbReference type="InterPro" id="IPR051373">
    <property type="entry name" value="Lin-28_RNA-binding"/>
</dbReference>
<dbReference type="Ensembl" id="ENSGGOT00000025545.2">
    <property type="protein sequence ID" value="ENSGGOP00000040146.1"/>
    <property type="gene ID" value="ENSGGOG00000023305.2"/>
</dbReference>
<dbReference type="Proteomes" id="UP000001519">
    <property type="component" value="Chromosome 2B"/>
</dbReference>
<reference evidence="15" key="1">
    <citation type="submission" date="2011-05" db="EMBL/GenBank/DDBJ databases">
        <title>Insights into the evolution of the great apes provided by the gorilla genome.</title>
        <authorList>
            <person name="Scally A."/>
        </authorList>
    </citation>
    <scope>NUCLEOTIDE SEQUENCE [LARGE SCALE GENOMIC DNA]</scope>
</reference>
<name>A0A2I2YYS9_GORGO</name>
<evidence type="ECO:0008006" key="16">
    <source>
        <dbReference type="Google" id="ProtNLM"/>
    </source>
</evidence>
<keyword evidence="15" id="KW-1185">Reference proteome</keyword>
<keyword evidence="3" id="KW-0479">Metal-binding</keyword>
<feature type="domain" description="CCHC-type" evidence="12">
    <location>
        <begin position="132"/>
        <end position="147"/>
    </location>
</feature>
<evidence type="ECO:0000256" key="11">
    <source>
        <dbReference type="SAM" id="MobiDB-lite"/>
    </source>
</evidence>
<evidence type="ECO:0000313" key="14">
    <source>
        <dbReference type="Ensembl" id="ENSGGOP00000040146.1"/>
    </source>
</evidence>
<dbReference type="GO" id="GO:2000632">
    <property type="term" value="P:negative regulation of pre-miRNA processing"/>
    <property type="evidence" value="ECO:0007669"/>
    <property type="project" value="UniProtKB-ARBA"/>
</dbReference>
<evidence type="ECO:0000256" key="2">
    <source>
        <dbReference type="ARBA" id="ARBA00008840"/>
    </source>
</evidence>
<reference evidence="14 15" key="2">
    <citation type="journal article" date="2012" name="Nature">
        <title>Insights into hominid evolution from the gorilla genome sequence.</title>
        <authorList>
            <person name="Scally A."/>
            <person name="Dutheil J.Y."/>
            <person name="Hillier L.W."/>
            <person name="Jordan G.E."/>
            <person name="Goodhead I."/>
            <person name="Herrero J."/>
            <person name="Hobolth A."/>
            <person name="Lappalainen T."/>
            <person name="Mailund T."/>
            <person name="Marques-Bonet T."/>
            <person name="McCarthy S."/>
            <person name="Montgomery S.H."/>
            <person name="Schwalie P.C."/>
            <person name="Tang Y.A."/>
            <person name="Ward M.C."/>
            <person name="Xue Y."/>
            <person name="Yngvadottir B."/>
            <person name="Alkan C."/>
            <person name="Andersen L.N."/>
            <person name="Ayub Q."/>
            <person name="Ball E.V."/>
            <person name="Beal K."/>
            <person name="Bradley B.J."/>
            <person name="Chen Y."/>
            <person name="Clee C.M."/>
            <person name="Fitzgerald S."/>
            <person name="Graves T.A."/>
            <person name="Gu Y."/>
            <person name="Heath P."/>
            <person name="Heger A."/>
            <person name="Karakoc E."/>
            <person name="Kolb-Kokocinski A."/>
            <person name="Laird G.K."/>
            <person name="Lunter G."/>
            <person name="Meader S."/>
            <person name="Mort M."/>
            <person name="Mullikin J.C."/>
            <person name="Munch K."/>
            <person name="O'Connor T.D."/>
            <person name="Phillips A.D."/>
            <person name="Prado-Martinez J."/>
            <person name="Rogers A.S."/>
            <person name="Sajjadian S."/>
            <person name="Schmidt D."/>
            <person name="Shaw K."/>
            <person name="Simpson J.T."/>
            <person name="Stenson P.D."/>
            <person name="Turner D.J."/>
            <person name="Vigilant L."/>
            <person name="Vilella A.J."/>
            <person name="Whitener W."/>
            <person name="Zhu B."/>
            <person name="Cooper D.N."/>
            <person name="de Jong P."/>
            <person name="Dermitzakis E.T."/>
            <person name="Eichler E.E."/>
            <person name="Flicek P."/>
            <person name="Goldman N."/>
            <person name="Mundy N.I."/>
            <person name="Ning Z."/>
            <person name="Odom D.T."/>
            <person name="Ponting C.P."/>
            <person name="Quail M.A."/>
            <person name="Ryder O.A."/>
            <person name="Searle S.M."/>
            <person name="Warren W.C."/>
            <person name="Wilson R.K."/>
            <person name="Schierup M.H."/>
            <person name="Rogers J."/>
            <person name="Tyler-Smith C."/>
            <person name="Durbin R."/>
        </authorList>
    </citation>
    <scope>NUCLEOTIDE SEQUENCE [LARGE SCALE GENOMIC DNA]</scope>
</reference>
<dbReference type="AlphaFoldDB" id="A0A2I2YYS9"/>
<dbReference type="Pfam" id="PF00313">
    <property type="entry name" value="CSD"/>
    <property type="match status" value="1"/>
</dbReference>
<dbReference type="Pfam" id="PF00098">
    <property type="entry name" value="zf-CCHC"/>
    <property type="match status" value="1"/>
</dbReference>
<dbReference type="InterPro" id="IPR011129">
    <property type="entry name" value="CSD"/>
</dbReference>
<organism evidence="14 15">
    <name type="scientific">Gorilla gorilla gorilla</name>
    <name type="common">Western lowland gorilla</name>
    <dbReference type="NCBI Taxonomy" id="9595"/>
    <lineage>
        <taxon>Eukaryota</taxon>
        <taxon>Metazoa</taxon>
        <taxon>Chordata</taxon>
        <taxon>Craniata</taxon>
        <taxon>Vertebrata</taxon>
        <taxon>Euteleostomi</taxon>
        <taxon>Mammalia</taxon>
        <taxon>Eutheria</taxon>
        <taxon>Euarchontoglires</taxon>
        <taxon>Primates</taxon>
        <taxon>Haplorrhini</taxon>
        <taxon>Catarrhini</taxon>
        <taxon>Hominidae</taxon>
        <taxon>Gorilla</taxon>
    </lineage>
</organism>
<keyword evidence="7" id="KW-0694">RNA-binding</keyword>
<keyword evidence="4" id="KW-0677">Repeat</keyword>
<evidence type="ECO:0000256" key="1">
    <source>
        <dbReference type="ARBA" id="ARBA00004604"/>
    </source>
</evidence>
<dbReference type="GO" id="GO:0005634">
    <property type="term" value="C:nucleus"/>
    <property type="evidence" value="ECO:0000318"/>
    <property type="project" value="GO_Central"/>
</dbReference>